<feature type="transmembrane region" description="Helical" evidence="8">
    <location>
        <begin position="20"/>
        <end position="47"/>
    </location>
</feature>
<reference evidence="10 11" key="1">
    <citation type="submission" date="2013-01" db="EMBL/GenBank/DDBJ databases">
        <title>The Genome Sequence of Clostridium clostridioforme 90A8.</title>
        <authorList>
            <consortium name="The Broad Institute Genome Sequencing Platform"/>
            <person name="Earl A."/>
            <person name="Ward D."/>
            <person name="Feldgarden M."/>
            <person name="Gevers D."/>
            <person name="Courvalin P."/>
            <person name="Lambert T."/>
            <person name="Walker B."/>
            <person name="Young S.K."/>
            <person name="Zeng Q."/>
            <person name="Gargeya S."/>
            <person name="Fitzgerald M."/>
            <person name="Haas B."/>
            <person name="Abouelleil A."/>
            <person name="Alvarado L."/>
            <person name="Arachchi H.M."/>
            <person name="Berlin A.M."/>
            <person name="Chapman S.B."/>
            <person name="Dewar J."/>
            <person name="Goldberg J."/>
            <person name="Griggs A."/>
            <person name="Gujja S."/>
            <person name="Hansen M."/>
            <person name="Howarth C."/>
            <person name="Imamovic A."/>
            <person name="Larimer J."/>
            <person name="McCowan C."/>
            <person name="Murphy C."/>
            <person name="Neiman D."/>
            <person name="Pearson M."/>
            <person name="Priest M."/>
            <person name="Roberts A."/>
            <person name="Saif S."/>
            <person name="Shea T."/>
            <person name="Sisk P."/>
            <person name="Sykes S."/>
            <person name="Wortman J."/>
            <person name="Nusbaum C."/>
            <person name="Birren B."/>
        </authorList>
    </citation>
    <scope>NUCLEOTIDE SEQUENCE [LARGE SCALE GENOMIC DNA]</scope>
    <source>
        <strain evidence="10 11">90A8</strain>
    </source>
</reference>
<dbReference type="GO" id="GO:0015184">
    <property type="term" value="F:L-cystine transmembrane transporter activity"/>
    <property type="evidence" value="ECO:0007669"/>
    <property type="project" value="TreeGrafter"/>
</dbReference>
<keyword evidence="3" id="KW-1003">Cell membrane</keyword>
<evidence type="ECO:0000256" key="2">
    <source>
        <dbReference type="ARBA" id="ARBA00022448"/>
    </source>
</evidence>
<organism evidence="10 11">
    <name type="scientific">[Clostridium] clostridioforme 90A8</name>
    <dbReference type="NCBI Taxonomy" id="999408"/>
    <lineage>
        <taxon>Bacteria</taxon>
        <taxon>Bacillati</taxon>
        <taxon>Bacillota</taxon>
        <taxon>Clostridia</taxon>
        <taxon>Lachnospirales</taxon>
        <taxon>Lachnospiraceae</taxon>
        <taxon>Enterocloster</taxon>
    </lineage>
</organism>
<name>A0A0E2HAV2_9FIRM</name>
<gene>
    <name evidence="10" type="ORF">HMPREF1090_02475</name>
</gene>
<dbReference type="PANTHER" id="PTHR30614:SF0">
    <property type="entry name" value="L-CYSTINE TRANSPORT SYSTEM PERMEASE PROTEIN TCYL"/>
    <property type="match status" value="1"/>
</dbReference>
<dbReference type="PATRIC" id="fig|999408.3.peg.2675"/>
<dbReference type="SUPFAM" id="SSF161098">
    <property type="entry name" value="MetI-like"/>
    <property type="match status" value="1"/>
</dbReference>
<dbReference type="PANTHER" id="PTHR30614">
    <property type="entry name" value="MEMBRANE COMPONENT OF AMINO ACID ABC TRANSPORTER"/>
    <property type="match status" value="1"/>
</dbReference>
<dbReference type="HOGENOM" id="CLU_019602_1_4_9"/>
<evidence type="ECO:0000256" key="8">
    <source>
        <dbReference type="RuleBase" id="RU363032"/>
    </source>
</evidence>
<proteinExistence type="inferred from homology"/>
<evidence type="ECO:0000256" key="1">
    <source>
        <dbReference type="ARBA" id="ARBA00004651"/>
    </source>
</evidence>
<feature type="transmembrane region" description="Helical" evidence="8">
    <location>
        <begin position="188"/>
        <end position="208"/>
    </location>
</feature>
<keyword evidence="5" id="KW-0029">Amino-acid transport</keyword>
<dbReference type="GeneID" id="57963185"/>
<dbReference type="AlphaFoldDB" id="A0A0E2HAV2"/>
<dbReference type="Gene3D" id="1.10.3720.10">
    <property type="entry name" value="MetI-like"/>
    <property type="match status" value="1"/>
</dbReference>
<protein>
    <submittedName>
        <fullName evidence="10">His/Glu/Gln/Arg/opine family amino ABC transporter, permease, 3-TM region</fullName>
    </submittedName>
</protein>
<accession>A0A0E2HAV2</accession>
<evidence type="ECO:0000313" key="11">
    <source>
        <dbReference type="Proteomes" id="UP000013085"/>
    </source>
</evidence>
<evidence type="ECO:0000256" key="3">
    <source>
        <dbReference type="ARBA" id="ARBA00022475"/>
    </source>
</evidence>
<feature type="transmembrane region" description="Helical" evidence="8">
    <location>
        <begin position="59"/>
        <end position="80"/>
    </location>
</feature>
<comment type="similarity">
    <text evidence="8">Belongs to the binding-protein-dependent transport system permease family.</text>
</comment>
<evidence type="ECO:0000256" key="6">
    <source>
        <dbReference type="ARBA" id="ARBA00022989"/>
    </source>
</evidence>
<dbReference type="CDD" id="cd06261">
    <property type="entry name" value="TM_PBP2"/>
    <property type="match status" value="1"/>
</dbReference>
<dbReference type="FunFam" id="1.10.3720.10:FF:000006">
    <property type="entry name" value="Glutamate/aspartate ABC transporter, permease protein GltK"/>
    <property type="match status" value="1"/>
</dbReference>
<keyword evidence="4 8" id="KW-0812">Transmembrane</keyword>
<dbReference type="InterPro" id="IPR000515">
    <property type="entry name" value="MetI-like"/>
</dbReference>
<dbReference type="EMBL" id="AGYR01000028">
    <property type="protein sequence ID" value="ENZ13855.1"/>
    <property type="molecule type" value="Genomic_DNA"/>
</dbReference>
<dbReference type="NCBIfam" id="TIGR01726">
    <property type="entry name" value="HEQRo_perm_3TM"/>
    <property type="match status" value="1"/>
</dbReference>
<keyword evidence="6 8" id="KW-1133">Transmembrane helix</keyword>
<feature type="domain" description="ABC transmembrane type-1" evidence="9">
    <location>
        <begin position="21"/>
        <end position="209"/>
    </location>
</feature>
<feature type="transmembrane region" description="Helical" evidence="8">
    <location>
        <begin position="86"/>
        <end position="104"/>
    </location>
</feature>
<sequence length="234" mass="26158">MDARSIEILTSSFWPILKAGISFTIPLTLISFALGTTLAVFVAIIRISKVPVLNKICELYVWIIRGTPLLVQLFLVFFGLPKVGVVINPMPSGILVFTLSIGAYSSEIIRAAILSIPKGQWEAAMSLGMSYPQQLLRIILPQAFKISVPPLFNSFIALVKDTSLAANITIPEMFLTTQRITARNYEPLLMYIEVGFIYLIFCTVLNYVQNRIENKLMLTPTDKKKIKEITDTQV</sequence>
<dbReference type="GO" id="GO:0043190">
    <property type="term" value="C:ATP-binding cassette (ABC) transporter complex"/>
    <property type="evidence" value="ECO:0007669"/>
    <property type="project" value="InterPro"/>
</dbReference>
<keyword evidence="2 8" id="KW-0813">Transport</keyword>
<dbReference type="InterPro" id="IPR043429">
    <property type="entry name" value="ArtM/GltK/GlnP/TcyL/YhdX-like"/>
</dbReference>
<dbReference type="RefSeq" id="WP_002585622.1">
    <property type="nucleotide sequence ID" value="NZ_KB851021.1"/>
</dbReference>
<evidence type="ECO:0000256" key="7">
    <source>
        <dbReference type="ARBA" id="ARBA00023136"/>
    </source>
</evidence>
<dbReference type="Pfam" id="PF00528">
    <property type="entry name" value="BPD_transp_1"/>
    <property type="match status" value="1"/>
</dbReference>
<evidence type="ECO:0000256" key="5">
    <source>
        <dbReference type="ARBA" id="ARBA00022970"/>
    </source>
</evidence>
<dbReference type="InterPro" id="IPR010065">
    <property type="entry name" value="AA_ABC_transptr_permease_3TM"/>
</dbReference>
<evidence type="ECO:0000256" key="4">
    <source>
        <dbReference type="ARBA" id="ARBA00022692"/>
    </source>
</evidence>
<keyword evidence="7 8" id="KW-0472">Membrane</keyword>
<comment type="subcellular location">
    <subcellularLocation>
        <location evidence="1 8">Cell membrane</location>
        <topology evidence="1 8">Multi-pass membrane protein</topology>
    </subcellularLocation>
</comment>
<dbReference type="InterPro" id="IPR035906">
    <property type="entry name" value="MetI-like_sf"/>
</dbReference>
<evidence type="ECO:0000313" key="10">
    <source>
        <dbReference type="EMBL" id="ENZ13855.1"/>
    </source>
</evidence>
<dbReference type="PROSITE" id="PS50928">
    <property type="entry name" value="ABC_TM1"/>
    <property type="match status" value="1"/>
</dbReference>
<evidence type="ECO:0000259" key="9">
    <source>
        <dbReference type="PROSITE" id="PS50928"/>
    </source>
</evidence>
<dbReference type="Proteomes" id="UP000013085">
    <property type="component" value="Unassembled WGS sequence"/>
</dbReference>
<comment type="caution">
    <text evidence="10">The sequence shown here is derived from an EMBL/GenBank/DDBJ whole genome shotgun (WGS) entry which is preliminary data.</text>
</comment>